<evidence type="ECO:0000256" key="10">
    <source>
        <dbReference type="ARBA" id="ARBA00023295"/>
    </source>
</evidence>
<dbReference type="InterPro" id="IPR000922">
    <property type="entry name" value="Lectin_gal-bd_dom"/>
</dbReference>
<comment type="subcellular location">
    <subcellularLocation>
        <location evidence="2">Secreted</location>
        <location evidence="2">Extracellular space</location>
        <location evidence="2">Apoplast</location>
    </subcellularLocation>
</comment>
<comment type="catalytic activity">
    <reaction evidence="1 11">
        <text>Hydrolysis of terminal non-reducing beta-D-galactose residues in beta-D-galactosides.</text>
        <dbReference type="EC" id="3.2.1.23"/>
    </reaction>
</comment>
<dbReference type="Pfam" id="PF02140">
    <property type="entry name" value="SUEL_Lectin"/>
    <property type="match status" value="1"/>
</dbReference>
<comment type="caution">
    <text evidence="15">The sequence shown here is derived from an EMBL/GenBank/DDBJ whole genome shotgun (WGS) entry which is preliminary data.</text>
</comment>
<evidence type="ECO:0000256" key="2">
    <source>
        <dbReference type="ARBA" id="ARBA00004271"/>
    </source>
</evidence>
<dbReference type="SUPFAM" id="SSF49785">
    <property type="entry name" value="Galactose-binding domain-like"/>
    <property type="match status" value="2"/>
</dbReference>
<dbReference type="PROSITE" id="PS50228">
    <property type="entry name" value="SUEL_LECTIN"/>
    <property type="match status" value="1"/>
</dbReference>
<dbReference type="FunFam" id="3.20.20.80:FF:000006">
    <property type="entry name" value="Beta-galactosidase"/>
    <property type="match status" value="1"/>
</dbReference>
<dbReference type="EC" id="3.2.1.23" evidence="4 11"/>
<evidence type="ECO:0000256" key="12">
    <source>
        <dbReference type="RuleBase" id="RU003679"/>
    </source>
</evidence>
<evidence type="ECO:0000256" key="6">
    <source>
        <dbReference type="ARBA" id="ARBA00022525"/>
    </source>
</evidence>
<evidence type="ECO:0000256" key="7">
    <source>
        <dbReference type="ARBA" id="ARBA00022729"/>
    </source>
</evidence>
<evidence type="ECO:0000313" key="15">
    <source>
        <dbReference type="EMBL" id="RDX83694.1"/>
    </source>
</evidence>
<dbReference type="OrthoDB" id="1657402at2759"/>
<protein>
    <recommendedName>
        <fullName evidence="4 11">Beta-galactosidase</fullName>
        <ecNumber evidence="4 11">3.2.1.23</ecNumber>
    </recommendedName>
</protein>
<dbReference type="InterPro" id="IPR031330">
    <property type="entry name" value="Gly_Hdrlase_35_cat"/>
</dbReference>
<dbReference type="Pfam" id="PF17834">
    <property type="entry name" value="GHD"/>
    <property type="match status" value="1"/>
</dbReference>
<feature type="signal peptide" evidence="13">
    <location>
        <begin position="1"/>
        <end position="30"/>
    </location>
</feature>
<dbReference type="PANTHER" id="PTHR23421">
    <property type="entry name" value="BETA-GALACTOSIDASE RELATED"/>
    <property type="match status" value="1"/>
</dbReference>
<keyword evidence="8 11" id="KW-0378">Hydrolase</keyword>
<dbReference type="GO" id="GO:0048046">
    <property type="term" value="C:apoplast"/>
    <property type="evidence" value="ECO:0007669"/>
    <property type="project" value="UniProtKB-SubCell"/>
</dbReference>
<dbReference type="InterPro" id="IPR008979">
    <property type="entry name" value="Galactose-bd-like_sf"/>
</dbReference>
<keyword evidence="16" id="KW-1185">Reference proteome</keyword>
<evidence type="ECO:0000256" key="4">
    <source>
        <dbReference type="ARBA" id="ARBA00012756"/>
    </source>
</evidence>
<dbReference type="AlphaFoldDB" id="A0A371FZE9"/>
<dbReference type="STRING" id="157652.A0A371FZE9"/>
<feature type="chain" id="PRO_5017077238" description="Beta-galactosidase" evidence="13">
    <location>
        <begin position="31"/>
        <end position="845"/>
    </location>
</feature>
<evidence type="ECO:0000256" key="11">
    <source>
        <dbReference type="RuleBase" id="RU000675"/>
    </source>
</evidence>
<name>A0A371FZE9_MUCPR</name>
<evidence type="ECO:0000256" key="13">
    <source>
        <dbReference type="SAM" id="SignalP"/>
    </source>
</evidence>
<dbReference type="GO" id="GO:0005975">
    <property type="term" value="P:carbohydrate metabolic process"/>
    <property type="evidence" value="ECO:0007669"/>
    <property type="project" value="InterPro"/>
</dbReference>
<evidence type="ECO:0000256" key="9">
    <source>
        <dbReference type="ARBA" id="ARBA00023180"/>
    </source>
</evidence>
<keyword evidence="6" id="KW-0964">Secreted</keyword>
<evidence type="ECO:0000256" key="5">
    <source>
        <dbReference type="ARBA" id="ARBA00022523"/>
    </source>
</evidence>
<dbReference type="SUPFAM" id="SSF51445">
    <property type="entry name" value="(Trans)glycosidases"/>
    <property type="match status" value="1"/>
</dbReference>
<dbReference type="GO" id="GO:0030246">
    <property type="term" value="F:carbohydrate binding"/>
    <property type="evidence" value="ECO:0007669"/>
    <property type="project" value="InterPro"/>
</dbReference>
<dbReference type="InterPro" id="IPR001944">
    <property type="entry name" value="Glycoside_Hdrlase_35"/>
</dbReference>
<dbReference type="GO" id="GO:0004565">
    <property type="term" value="F:beta-galactosidase activity"/>
    <property type="evidence" value="ECO:0007669"/>
    <property type="project" value="UniProtKB-EC"/>
</dbReference>
<dbReference type="EMBL" id="QJKJ01007279">
    <property type="protein sequence ID" value="RDX83694.1"/>
    <property type="molecule type" value="Genomic_DNA"/>
</dbReference>
<dbReference type="InterPro" id="IPR041392">
    <property type="entry name" value="GHD"/>
</dbReference>
<dbReference type="CDD" id="cd22842">
    <property type="entry name" value="Gal_Rha_Lectin_BGal"/>
    <property type="match status" value="1"/>
</dbReference>
<dbReference type="InterPro" id="IPR017853">
    <property type="entry name" value="GH"/>
</dbReference>
<evidence type="ECO:0000256" key="3">
    <source>
        <dbReference type="ARBA" id="ARBA00009809"/>
    </source>
</evidence>
<organism evidence="15 16">
    <name type="scientific">Mucuna pruriens</name>
    <name type="common">Velvet bean</name>
    <name type="synonym">Dolichos pruriens</name>
    <dbReference type="NCBI Taxonomy" id="157652"/>
    <lineage>
        <taxon>Eukaryota</taxon>
        <taxon>Viridiplantae</taxon>
        <taxon>Streptophyta</taxon>
        <taxon>Embryophyta</taxon>
        <taxon>Tracheophyta</taxon>
        <taxon>Spermatophyta</taxon>
        <taxon>Magnoliopsida</taxon>
        <taxon>eudicotyledons</taxon>
        <taxon>Gunneridae</taxon>
        <taxon>Pentapetalae</taxon>
        <taxon>rosids</taxon>
        <taxon>fabids</taxon>
        <taxon>Fabales</taxon>
        <taxon>Fabaceae</taxon>
        <taxon>Papilionoideae</taxon>
        <taxon>50 kb inversion clade</taxon>
        <taxon>NPAAA clade</taxon>
        <taxon>indigoferoid/millettioid clade</taxon>
        <taxon>Phaseoleae</taxon>
        <taxon>Mucuna</taxon>
    </lineage>
</organism>
<dbReference type="Proteomes" id="UP000257109">
    <property type="component" value="Unassembled WGS sequence"/>
</dbReference>
<dbReference type="PROSITE" id="PS01182">
    <property type="entry name" value="GLYCOSYL_HYDROL_F35"/>
    <property type="match status" value="1"/>
</dbReference>
<evidence type="ECO:0000313" key="16">
    <source>
        <dbReference type="Proteomes" id="UP000257109"/>
    </source>
</evidence>
<dbReference type="Gene3D" id="3.20.20.80">
    <property type="entry name" value="Glycosidases"/>
    <property type="match status" value="1"/>
</dbReference>
<dbReference type="Pfam" id="PF01301">
    <property type="entry name" value="Glyco_hydro_35"/>
    <property type="match status" value="1"/>
</dbReference>
<keyword evidence="10 11" id="KW-0326">Glycosidase</keyword>
<dbReference type="InterPro" id="IPR019801">
    <property type="entry name" value="Glyco_hydro_35_CS"/>
</dbReference>
<dbReference type="FunFam" id="2.60.120.260:FF:000050">
    <property type="entry name" value="Beta-galactosidase"/>
    <property type="match status" value="1"/>
</dbReference>
<proteinExistence type="inferred from homology"/>
<evidence type="ECO:0000259" key="14">
    <source>
        <dbReference type="PROSITE" id="PS50228"/>
    </source>
</evidence>
<evidence type="ECO:0000256" key="1">
    <source>
        <dbReference type="ARBA" id="ARBA00001412"/>
    </source>
</evidence>
<keyword evidence="5" id="KW-0052">Apoplast</keyword>
<feature type="non-terminal residue" evidence="15">
    <location>
        <position position="1"/>
    </location>
</feature>
<accession>A0A371FZE9</accession>
<dbReference type="InterPro" id="IPR043159">
    <property type="entry name" value="Lectin_gal-bd_sf"/>
</dbReference>
<reference evidence="15" key="1">
    <citation type="submission" date="2018-05" db="EMBL/GenBank/DDBJ databases">
        <title>Draft genome of Mucuna pruriens seed.</title>
        <authorList>
            <person name="Nnadi N.E."/>
            <person name="Vos R."/>
            <person name="Hasami M.H."/>
            <person name="Devisetty U.K."/>
            <person name="Aguiy J.C."/>
        </authorList>
    </citation>
    <scope>NUCLEOTIDE SEQUENCE [LARGE SCALE GENOMIC DNA]</scope>
    <source>
        <strain evidence="15">JCA_2017</strain>
    </source>
</reference>
<dbReference type="Pfam" id="PF21467">
    <property type="entry name" value="BetaGal_gal-bd"/>
    <property type="match status" value="1"/>
</dbReference>
<feature type="domain" description="SUEL-type lectin" evidence="14">
    <location>
        <begin position="761"/>
        <end position="845"/>
    </location>
</feature>
<dbReference type="InterPro" id="IPR048913">
    <property type="entry name" value="BetaGal_gal-bd"/>
</dbReference>
<dbReference type="Gene3D" id="2.60.120.260">
    <property type="entry name" value="Galactose-binding domain-like"/>
    <property type="match status" value="2"/>
</dbReference>
<gene>
    <name evidence="15" type="primary">BGAL13</name>
    <name evidence="15" type="ORF">CR513_35357</name>
</gene>
<comment type="similarity">
    <text evidence="3 12">Belongs to the glycosyl hydrolase 35 family.</text>
</comment>
<keyword evidence="9" id="KW-0325">Glycoprotein</keyword>
<evidence type="ECO:0000256" key="8">
    <source>
        <dbReference type="ARBA" id="ARBA00022801"/>
    </source>
</evidence>
<keyword evidence="7 13" id="KW-0732">Signal</keyword>
<sequence>MSSFDLNMSTLKLVLITLLCITLSLPIAGADDEDLKTPANSGDKKITVTYDGRSLILNGKRELLFSGSIHYPRSTPEMWSDILNKARHGGINVIQTYVFWNIHESEKGKFKIEPESDFVKFMKLIQEKGMYVTLRVGPFIQAEWNHGGLPYWLREVPEIIFRSNNEPFKAYMKDYVTTVVKMCKDEKLFAPQGGPIILAQIENEYNHIQRAFRAEGDNYVQWAAKMALSLDAGVPWIMCKQTDAPDPVINACNGRHCGDTFAGPNKPYKPFLWTENWVAQYRVFGDPPSQRSAEDIAFSVARFFSKNGSLVNYYMYHGGTNFGRTSSAFTTTRYYDEAPLDEFGLKREPKWSHLRDVHKALSLCKKPLFAGATTVTRLSQHHEIIVYEKPGSDLCAAFITNNHTKTATTIKFRGADYYLPPRSISILPDCKTVVFNTQHIASQHSSRNFRKSKTANDHKWEVFSEYIPTTKEIPSNDKIPQELYTLLKDASDYAWYTTSVELGPEDLPMKNEIAPVLRIMSLGHSLLAFVNGEYIGSNHGSHEEKGFEFQKRVSFKVGVNQIAILACTVGLPDSGAYMEHRFAGPKSVIILGLNSGKIDLTSNGWGHQVGIHGEEHSIFTEKGSKKVEWKEAKGPGKALSWYKTNFKTPEGTDPIAISMEGMGKGMIWINGQSIGRHWMNYLSPLGKPTQSEYHIPRTYLKEKDNLLVIFEEEVASPEKVVILTVDRDTVCSFITENHPPNVKSWEVKSEKFQAAVDKVMPTATLKCPNHKSIKSVEFASYGNPDGVCGAYIIGKCNAPSSKQIVEQYCLGKQSCVVPVDKGTFTKGQDACPEVVKSLAIQLSCG</sequence>
<dbReference type="Gene3D" id="2.60.120.740">
    <property type="match status" value="1"/>
</dbReference>
<dbReference type="PRINTS" id="PR00742">
    <property type="entry name" value="GLHYDRLASE35"/>
</dbReference>